<protein>
    <submittedName>
        <fullName evidence="1">Uncharacterized protein</fullName>
    </submittedName>
</protein>
<gene>
    <name evidence="1" type="ORF">FHS27_005537</name>
</gene>
<accession>A0A7W5E4H3</accession>
<dbReference type="AlphaFoldDB" id="A0A7W5E4H3"/>
<keyword evidence="2" id="KW-1185">Reference proteome</keyword>
<sequence>MLLRHFLMTFAVVAILSGSRLHAQGRTIARLFWQDHENATLMWGNLQKSGEGYSLNENRLEGFPELNVDDQSLVQMQIDDGMIVVGIRDEAGGEIGSGWVAIESGAVHEEHGDHFHWRFSSNPSVHAIHVNESQGNPAHLYRYDNTFVMANDQRNGFTVLTAESIRKSKSPEEAGQFIAGGGGHITLAVAEGKVAYSTWIDREGENAGRVDVVGVGDQSGARYQIHCPTGGLHGATYNSGKVFFAPIDGICWVNADLDVNDDPKSVTVNHLQIGTDGDGNPLRTGAFQNIGHHVVFSSGKANQSRLCFIDASKPELTIETLMLEMSADQSMLTPIVGKGPGGKPVALCFAESKETPENDQLWIVDLDPNGDGNFADAQSREPIAVGRSQIEGHFGHHDAVFLPRGRQIAITNPGDSSIWMISLRDQSVEGKFECKGTPTSLISISD</sequence>
<dbReference type="Proteomes" id="UP000536179">
    <property type="component" value="Unassembled WGS sequence"/>
</dbReference>
<evidence type="ECO:0000313" key="2">
    <source>
        <dbReference type="Proteomes" id="UP000536179"/>
    </source>
</evidence>
<dbReference type="EMBL" id="JACHXU010000026">
    <property type="protein sequence ID" value="MBB3209697.1"/>
    <property type="molecule type" value="Genomic_DNA"/>
</dbReference>
<dbReference type="SUPFAM" id="SSF75011">
    <property type="entry name" value="3-carboxy-cis,cis-mucoante lactonizing enzyme"/>
    <property type="match status" value="1"/>
</dbReference>
<proteinExistence type="predicted"/>
<organism evidence="1 2">
    <name type="scientific">Aporhodopirellula rubra</name>
    <dbReference type="NCBI Taxonomy" id="980271"/>
    <lineage>
        <taxon>Bacteria</taxon>
        <taxon>Pseudomonadati</taxon>
        <taxon>Planctomycetota</taxon>
        <taxon>Planctomycetia</taxon>
        <taxon>Pirellulales</taxon>
        <taxon>Pirellulaceae</taxon>
        <taxon>Aporhodopirellula</taxon>
    </lineage>
</organism>
<comment type="caution">
    <text evidence="1">The sequence shown here is derived from an EMBL/GenBank/DDBJ whole genome shotgun (WGS) entry which is preliminary data.</text>
</comment>
<reference evidence="1 2" key="1">
    <citation type="submission" date="2020-08" db="EMBL/GenBank/DDBJ databases">
        <title>Genomic Encyclopedia of Type Strains, Phase III (KMG-III): the genomes of soil and plant-associated and newly described type strains.</title>
        <authorList>
            <person name="Whitman W."/>
        </authorList>
    </citation>
    <scope>NUCLEOTIDE SEQUENCE [LARGE SCALE GENOMIC DNA]</scope>
    <source>
        <strain evidence="1 2">CECT 8075</strain>
    </source>
</reference>
<evidence type="ECO:0000313" key="1">
    <source>
        <dbReference type="EMBL" id="MBB3209697.1"/>
    </source>
</evidence>
<dbReference type="RefSeq" id="WP_184308513.1">
    <property type="nucleotide sequence ID" value="NZ_JACHXU010000026.1"/>
</dbReference>
<name>A0A7W5E4H3_9BACT</name>